<feature type="signal peptide" evidence="1">
    <location>
        <begin position="1"/>
        <end position="19"/>
    </location>
</feature>
<dbReference type="Proteomes" id="UP000887578">
    <property type="component" value="Unplaced"/>
</dbReference>
<evidence type="ECO:0000313" key="3">
    <source>
        <dbReference type="Proteomes" id="UP000887578"/>
    </source>
</evidence>
<name>A0A914PI84_9BILA</name>
<dbReference type="GO" id="GO:0004672">
    <property type="term" value="F:protein kinase activity"/>
    <property type="evidence" value="ECO:0007669"/>
    <property type="project" value="InterPro"/>
</dbReference>
<feature type="domain" description="Protein kinase" evidence="2">
    <location>
        <begin position="1"/>
        <end position="196"/>
    </location>
</feature>
<keyword evidence="3" id="KW-1185">Reference proteome</keyword>
<dbReference type="InterPro" id="IPR050235">
    <property type="entry name" value="CK1_Ser-Thr_kinase"/>
</dbReference>
<reference evidence="4" key="1">
    <citation type="submission" date="2022-11" db="UniProtKB">
        <authorList>
            <consortium name="WormBaseParasite"/>
        </authorList>
    </citation>
    <scope>IDENTIFICATION</scope>
</reference>
<dbReference type="Gene3D" id="1.10.510.10">
    <property type="entry name" value="Transferase(Phosphotransferase) domain 1"/>
    <property type="match status" value="1"/>
</dbReference>
<dbReference type="PANTHER" id="PTHR11909">
    <property type="entry name" value="CASEIN KINASE-RELATED"/>
    <property type="match status" value="1"/>
</dbReference>
<protein>
    <submittedName>
        <fullName evidence="4">Protein kinase domain-containing protein</fullName>
    </submittedName>
</protein>
<proteinExistence type="predicted"/>
<evidence type="ECO:0000256" key="1">
    <source>
        <dbReference type="SAM" id="SignalP"/>
    </source>
</evidence>
<dbReference type="GO" id="GO:0005524">
    <property type="term" value="F:ATP binding"/>
    <property type="evidence" value="ECO:0007669"/>
    <property type="project" value="InterPro"/>
</dbReference>
<accession>A0A914PI84</accession>
<dbReference type="PROSITE" id="PS50011">
    <property type="entry name" value="PROTEIN_KINASE_DOM"/>
    <property type="match status" value="1"/>
</dbReference>
<dbReference type="AlphaFoldDB" id="A0A914PI84"/>
<dbReference type="InterPro" id="IPR000719">
    <property type="entry name" value="Prot_kinase_dom"/>
</dbReference>
<evidence type="ECO:0000259" key="2">
    <source>
        <dbReference type="PROSITE" id="PS50011"/>
    </source>
</evidence>
<feature type="chain" id="PRO_5036673289" evidence="1">
    <location>
        <begin position="20"/>
        <end position="322"/>
    </location>
</feature>
<dbReference type="WBParaSite" id="PDA_v2.g14493.t1">
    <property type="protein sequence ID" value="PDA_v2.g14493.t1"/>
    <property type="gene ID" value="PDA_v2.g14493"/>
</dbReference>
<dbReference type="InterPro" id="IPR011009">
    <property type="entry name" value="Kinase-like_dom_sf"/>
</dbReference>
<organism evidence="3 4">
    <name type="scientific">Panagrolaimus davidi</name>
    <dbReference type="NCBI Taxonomy" id="227884"/>
    <lineage>
        <taxon>Eukaryota</taxon>
        <taxon>Metazoa</taxon>
        <taxon>Ecdysozoa</taxon>
        <taxon>Nematoda</taxon>
        <taxon>Chromadorea</taxon>
        <taxon>Rhabditida</taxon>
        <taxon>Tylenchina</taxon>
        <taxon>Panagrolaimomorpha</taxon>
        <taxon>Panagrolaimoidea</taxon>
        <taxon>Panagrolaimidae</taxon>
        <taxon>Panagrolaimus</taxon>
    </lineage>
</organism>
<evidence type="ECO:0000313" key="4">
    <source>
        <dbReference type="WBParaSite" id="PDA_v2.g14493.t1"/>
    </source>
</evidence>
<sequence length="322" mass="36732">MGRIKIIILLFLHFLLAIADLHTVGKLHRDIKEENILIGKVTEYHPVLLSGFGLSTNFDSEGGATTKFVIRTAEIQPSTAIEANKETETEFILGSLKTGSLAGLTGQKQYRRHDFEAWDYAIAGWFGATLPWGDSTDLCEVVRMKEAFLLNTGTIRREFMQQLPAEIQTIIHHIFTLKNSETVDLKWALTTLDLILKVNNPPDAFMVDWDTTAAYREPPRSKKYYPAPKNEEPYYWLSKKATHFKLIYHGISHWYGHSNPAASNRKNCVEFRCPVVGCTRKIYVPDYDEEKIKQGEKAIGLHVATPHSCTLEERDGYKMIRE</sequence>
<dbReference type="SUPFAM" id="SSF56112">
    <property type="entry name" value="Protein kinase-like (PK-like)"/>
    <property type="match status" value="1"/>
</dbReference>
<keyword evidence="1" id="KW-0732">Signal</keyword>